<gene>
    <name evidence="1" type="ORF">FYJ69_00955</name>
</gene>
<proteinExistence type="predicted"/>
<protein>
    <submittedName>
        <fullName evidence="1">Uncharacterized protein</fullName>
    </submittedName>
</protein>
<comment type="caution">
    <text evidence="1">The sequence shown here is derived from an EMBL/GenBank/DDBJ whole genome shotgun (WGS) entry which is preliminary data.</text>
</comment>
<dbReference type="EMBL" id="VUND01000001">
    <property type="protein sequence ID" value="MST59483.1"/>
    <property type="molecule type" value="Genomic_DNA"/>
</dbReference>
<organism evidence="1 2">
    <name type="scientific">Parafannyhessea umbonata</name>
    <dbReference type="NCBI Taxonomy" id="604330"/>
    <lineage>
        <taxon>Bacteria</taxon>
        <taxon>Bacillati</taxon>
        <taxon>Actinomycetota</taxon>
        <taxon>Coriobacteriia</taxon>
        <taxon>Coriobacteriales</taxon>
        <taxon>Atopobiaceae</taxon>
        <taxon>Parafannyhessea</taxon>
    </lineage>
</organism>
<accession>A0A6N7X7C6</accession>
<sequence length="63" mass="6930">MFVSSNRAAEGHIERQLAHLGECDSVIRVQQLNPLRAIMDGTRVKGAESKFDVLFSAEGKTLT</sequence>
<evidence type="ECO:0000313" key="1">
    <source>
        <dbReference type="EMBL" id="MST59483.1"/>
    </source>
</evidence>
<evidence type="ECO:0000313" key="2">
    <source>
        <dbReference type="Proteomes" id="UP000434342"/>
    </source>
</evidence>
<dbReference type="AlphaFoldDB" id="A0A6N7X7C6"/>
<name>A0A6N7X7C6_9ACTN</name>
<reference evidence="1 2" key="1">
    <citation type="submission" date="2019-08" db="EMBL/GenBank/DDBJ databases">
        <title>In-depth cultivation of the pig gut microbiome towards novel bacterial diversity and tailored functional studies.</title>
        <authorList>
            <person name="Wylensek D."/>
            <person name="Hitch T.C.A."/>
            <person name="Clavel T."/>
        </authorList>
    </citation>
    <scope>NUCLEOTIDE SEQUENCE [LARGE SCALE GENOMIC DNA]</scope>
    <source>
        <strain evidence="1 2">WB01_CNA04</strain>
    </source>
</reference>
<dbReference type="Proteomes" id="UP000434342">
    <property type="component" value="Unassembled WGS sequence"/>
</dbReference>